<keyword evidence="3" id="KW-0479">Metal-binding</keyword>
<evidence type="ECO:0000256" key="3">
    <source>
        <dbReference type="ARBA" id="ARBA00022723"/>
    </source>
</evidence>
<evidence type="ECO:0000256" key="4">
    <source>
        <dbReference type="ARBA" id="ARBA00022771"/>
    </source>
</evidence>
<keyword evidence="2 8" id="KW-0812">Transmembrane</keyword>
<dbReference type="EMBL" id="KL214753">
    <property type="protein sequence ID" value="KFV61689.1"/>
    <property type="molecule type" value="Genomic_DNA"/>
</dbReference>
<evidence type="ECO:0000256" key="2">
    <source>
        <dbReference type="ARBA" id="ARBA00022692"/>
    </source>
</evidence>
<dbReference type="GO" id="GO:0008270">
    <property type="term" value="F:zinc ion binding"/>
    <property type="evidence" value="ECO:0007669"/>
    <property type="project" value="UniProtKB-KW"/>
</dbReference>
<dbReference type="STRING" id="118200.A0A093G4I3"/>
<dbReference type="Gene3D" id="3.50.30.30">
    <property type="match status" value="1"/>
</dbReference>
<protein>
    <submittedName>
        <fullName evidence="10">E3 ubiquitin-protein ligase RNF13</fullName>
    </submittedName>
</protein>
<accession>A0A093G4I3</accession>
<keyword evidence="6 8" id="KW-1133">Transmembrane helix</keyword>
<dbReference type="GO" id="GO:0005737">
    <property type="term" value="C:cytoplasm"/>
    <property type="evidence" value="ECO:0007669"/>
    <property type="project" value="UniProtKB-ARBA"/>
</dbReference>
<evidence type="ECO:0000313" key="10">
    <source>
        <dbReference type="EMBL" id="KFV61689.1"/>
    </source>
</evidence>
<organism evidence="10 11">
    <name type="scientific">Dryobates pubescens</name>
    <name type="common">Downy woodpecker</name>
    <name type="synonym">Picoides pubescens</name>
    <dbReference type="NCBI Taxonomy" id="118200"/>
    <lineage>
        <taxon>Eukaryota</taxon>
        <taxon>Metazoa</taxon>
        <taxon>Chordata</taxon>
        <taxon>Craniata</taxon>
        <taxon>Vertebrata</taxon>
        <taxon>Euteleostomi</taxon>
        <taxon>Archelosauria</taxon>
        <taxon>Archosauria</taxon>
        <taxon>Dinosauria</taxon>
        <taxon>Saurischia</taxon>
        <taxon>Theropoda</taxon>
        <taxon>Coelurosauria</taxon>
        <taxon>Aves</taxon>
        <taxon>Neognathae</taxon>
        <taxon>Neoaves</taxon>
        <taxon>Telluraves</taxon>
        <taxon>Coraciimorphae</taxon>
        <taxon>Piciformes</taxon>
        <taxon>Picidae</taxon>
        <taxon>Dryobates</taxon>
    </lineage>
</organism>
<dbReference type="Pfam" id="PF02225">
    <property type="entry name" value="PA"/>
    <property type="match status" value="1"/>
</dbReference>
<evidence type="ECO:0000256" key="1">
    <source>
        <dbReference type="ARBA" id="ARBA00004370"/>
    </source>
</evidence>
<evidence type="ECO:0000256" key="8">
    <source>
        <dbReference type="SAM" id="Phobius"/>
    </source>
</evidence>
<sequence length="232" mass="25945">EAFAYLAYNDSSQCVAYEAKPACFGPQLPAEELTVYLMEVRPPKACHAIENPPAPRTASEIYVALIKAGECSFVQKVLHAQQAGYQIAVVHNVGSEQLITMRAEDKEMEQLVKIPSLFTGQSASLHLQRVLQCKKGEYIQLLPPKRGLSACEDSVKTLQGRPTWQGFWVRLCIVPAAISVVVGFTWYKRAHKTKQPTYRQGDLYKACMLCMAKYKKQDALKMKILPPSLTSH</sequence>
<dbReference type="CDD" id="cd02123">
    <property type="entry name" value="PA_C_RZF_like"/>
    <property type="match status" value="1"/>
</dbReference>
<dbReference type="AlphaFoldDB" id="A0A093G4I3"/>
<keyword evidence="4" id="KW-0863">Zinc-finger</keyword>
<feature type="non-terminal residue" evidence="10">
    <location>
        <position position="232"/>
    </location>
</feature>
<feature type="transmembrane region" description="Helical" evidence="8">
    <location>
        <begin position="167"/>
        <end position="187"/>
    </location>
</feature>
<keyword evidence="5" id="KW-0862">Zinc</keyword>
<dbReference type="InterPro" id="IPR003137">
    <property type="entry name" value="PA_domain"/>
</dbReference>
<keyword evidence="11" id="KW-1185">Reference proteome</keyword>
<gene>
    <name evidence="10" type="ORF">N307_08398</name>
</gene>
<name>A0A093G4I3_DRYPU</name>
<proteinExistence type="predicted"/>
<evidence type="ECO:0000256" key="7">
    <source>
        <dbReference type="ARBA" id="ARBA00023136"/>
    </source>
</evidence>
<reference evidence="10 11" key="1">
    <citation type="submission" date="2014-04" db="EMBL/GenBank/DDBJ databases">
        <title>Genome evolution of avian class.</title>
        <authorList>
            <person name="Zhang G."/>
            <person name="Li C."/>
        </authorList>
    </citation>
    <scope>NUCLEOTIDE SEQUENCE [LARGE SCALE GENOMIC DNA]</scope>
    <source>
        <strain evidence="10">BGI_N307</strain>
    </source>
</reference>
<dbReference type="InterPro" id="IPR044744">
    <property type="entry name" value="ZNRF4/RNF13/RNF167_PA"/>
</dbReference>
<evidence type="ECO:0000313" key="11">
    <source>
        <dbReference type="Proteomes" id="UP000053875"/>
    </source>
</evidence>
<feature type="domain" description="PA" evidence="9">
    <location>
        <begin position="42"/>
        <end position="124"/>
    </location>
</feature>
<comment type="subcellular location">
    <subcellularLocation>
        <location evidence="1">Membrane</location>
    </subcellularLocation>
</comment>
<evidence type="ECO:0000256" key="6">
    <source>
        <dbReference type="ARBA" id="ARBA00022989"/>
    </source>
</evidence>
<evidence type="ECO:0000256" key="5">
    <source>
        <dbReference type="ARBA" id="ARBA00022833"/>
    </source>
</evidence>
<evidence type="ECO:0000259" key="9">
    <source>
        <dbReference type="Pfam" id="PF02225"/>
    </source>
</evidence>
<dbReference type="GO" id="GO:0016020">
    <property type="term" value="C:membrane"/>
    <property type="evidence" value="ECO:0007669"/>
    <property type="project" value="UniProtKB-SubCell"/>
</dbReference>
<keyword evidence="7 8" id="KW-0472">Membrane</keyword>
<dbReference type="Proteomes" id="UP000053875">
    <property type="component" value="Unassembled WGS sequence"/>
</dbReference>
<feature type="non-terminal residue" evidence="10">
    <location>
        <position position="1"/>
    </location>
</feature>